<name>A0A841H2L3_9BACT</name>
<dbReference type="PANTHER" id="PTHR43135:SF3">
    <property type="entry name" value="ALPHA-D-RIBOSE 1-METHYLPHOSPHONATE 5-TRIPHOSPHATE DIPHOSPHATASE"/>
    <property type="match status" value="1"/>
</dbReference>
<dbReference type="SUPFAM" id="SSF51556">
    <property type="entry name" value="Metallo-dependent hydrolases"/>
    <property type="match status" value="1"/>
</dbReference>
<organism evidence="2 3">
    <name type="scientific">Longimicrobium terrae</name>
    <dbReference type="NCBI Taxonomy" id="1639882"/>
    <lineage>
        <taxon>Bacteria</taxon>
        <taxon>Pseudomonadati</taxon>
        <taxon>Gemmatimonadota</taxon>
        <taxon>Longimicrobiia</taxon>
        <taxon>Longimicrobiales</taxon>
        <taxon>Longimicrobiaceae</taxon>
        <taxon>Longimicrobium</taxon>
    </lineage>
</organism>
<accession>A0A841H2L3</accession>
<dbReference type="EMBL" id="JACHIA010000013">
    <property type="protein sequence ID" value="MBB6072166.1"/>
    <property type="molecule type" value="Genomic_DNA"/>
</dbReference>
<gene>
    <name evidence="2" type="ORF">HNQ61_003828</name>
</gene>
<feature type="domain" description="Amidohydrolase-related" evidence="1">
    <location>
        <begin position="94"/>
        <end position="432"/>
    </location>
</feature>
<dbReference type="Gene3D" id="2.30.40.10">
    <property type="entry name" value="Urease, subunit C, domain 1"/>
    <property type="match status" value="1"/>
</dbReference>
<reference evidence="2 3" key="1">
    <citation type="submission" date="2020-08" db="EMBL/GenBank/DDBJ databases">
        <title>Genomic Encyclopedia of Type Strains, Phase IV (KMG-IV): sequencing the most valuable type-strain genomes for metagenomic binning, comparative biology and taxonomic classification.</title>
        <authorList>
            <person name="Goeker M."/>
        </authorList>
    </citation>
    <scope>NUCLEOTIDE SEQUENCE [LARGE SCALE GENOMIC DNA]</scope>
    <source>
        <strain evidence="2 3">DSM 29007</strain>
    </source>
</reference>
<evidence type="ECO:0000313" key="3">
    <source>
        <dbReference type="Proteomes" id="UP000582837"/>
    </source>
</evidence>
<keyword evidence="2" id="KW-0378">Hydrolase</keyword>
<dbReference type="InterPro" id="IPR011059">
    <property type="entry name" value="Metal-dep_hydrolase_composite"/>
</dbReference>
<dbReference type="Pfam" id="PF01979">
    <property type="entry name" value="Amidohydro_1"/>
    <property type="match status" value="1"/>
</dbReference>
<protein>
    <submittedName>
        <fullName evidence="2">Imidazolonepropionase-like amidohydrolase</fullName>
    </submittedName>
</protein>
<sequence length="619" mass="64275">MSADPDTPVLRPVRARRSRRAISALMLAAISLSMPRAMQAQQGAATLIRNARVFDGERVLDGRDVLVQAGKVTQVGRGVRAPAGATLVDGAGKTLLPGLIDSHTHTFGDALQEAVVFGVTTHLDMFTDVSIARTMRAQQAAGQADGRADLFSAGTLVTAPRGHGTQFGMAIPTITTPDSAQSFVDARIAEGSEWIKIVYEDGHTFGQTIPTLSRETMGAVIRAAHRRGKLAVVHISDAAGAKAAIEEGADGLVHLFIDRAPDADFARMTAGRHAFVIPTLVVLASMTGTGGGASLVDDARLAPYLLAERTQALKQGFPQRAGAPAQTLAAANETVRQLRAAGVPILAGSDAPNPGTAYGAALHRELELLVAAGLTPVEALRAATSVPATAFRLADRGRIAPGMRADLLLVDGDPTRDITATRAISGVWKGGVPVDRQSLARRVAAARAPRAGGAAAVPGGIISDFESGELAATTGTWMPSPDSYAGGTSTGDVTVIAGGANGSGHAMQVAGTIAATIPYAWYGAMWMAGQAMAPVDLSARPGFGFWTRGDGGTYRVMVFAQSKGMQPLIRTFVAGPEWREVNLSWTDFGVDGSDVAGIVVAGGPQPGAFRFLVDDFRLR</sequence>
<dbReference type="SUPFAM" id="SSF51338">
    <property type="entry name" value="Composite domain of metallo-dependent hydrolases"/>
    <property type="match status" value="1"/>
</dbReference>
<dbReference type="InterPro" id="IPR008979">
    <property type="entry name" value="Galactose-bd-like_sf"/>
</dbReference>
<dbReference type="Gene3D" id="3.30.110.90">
    <property type="entry name" value="Amidohydrolase"/>
    <property type="match status" value="1"/>
</dbReference>
<dbReference type="SUPFAM" id="SSF49785">
    <property type="entry name" value="Galactose-binding domain-like"/>
    <property type="match status" value="1"/>
</dbReference>
<evidence type="ECO:0000313" key="2">
    <source>
        <dbReference type="EMBL" id="MBB6072166.1"/>
    </source>
</evidence>
<dbReference type="AlphaFoldDB" id="A0A841H2L3"/>
<dbReference type="InterPro" id="IPR032466">
    <property type="entry name" value="Metal_Hydrolase"/>
</dbReference>
<dbReference type="RefSeq" id="WP_184430762.1">
    <property type="nucleotide sequence ID" value="NZ_JACHOW010000014.1"/>
</dbReference>
<dbReference type="Gene3D" id="1.20.58.520">
    <property type="entry name" value="Amidohydrolase"/>
    <property type="match status" value="1"/>
</dbReference>
<evidence type="ECO:0000259" key="1">
    <source>
        <dbReference type="Pfam" id="PF01979"/>
    </source>
</evidence>
<dbReference type="PANTHER" id="PTHR43135">
    <property type="entry name" value="ALPHA-D-RIBOSE 1-METHYLPHOSPHONATE 5-TRIPHOSPHATE DIPHOSPHATASE"/>
    <property type="match status" value="1"/>
</dbReference>
<dbReference type="InterPro" id="IPR051781">
    <property type="entry name" value="Metallo-dep_Hydrolase"/>
</dbReference>
<proteinExistence type="predicted"/>
<dbReference type="Gene3D" id="3.40.50.10910">
    <property type="entry name" value="Amidohydrolase"/>
    <property type="match status" value="1"/>
</dbReference>
<keyword evidence="3" id="KW-1185">Reference proteome</keyword>
<dbReference type="Proteomes" id="UP000582837">
    <property type="component" value="Unassembled WGS sequence"/>
</dbReference>
<dbReference type="GO" id="GO:0016810">
    <property type="term" value="F:hydrolase activity, acting on carbon-nitrogen (but not peptide) bonds"/>
    <property type="evidence" value="ECO:0007669"/>
    <property type="project" value="InterPro"/>
</dbReference>
<dbReference type="InterPro" id="IPR006680">
    <property type="entry name" value="Amidohydro-rel"/>
</dbReference>
<comment type="caution">
    <text evidence="2">The sequence shown here is derived from an EMBL/GenBank/DDBJ whole genome shotgun (WGS) entry which is preliminary data.</text>
</comment>